<dbReference type="GO" id="GO:0003677">
    <property type="term" value="F:DNA binding"/>
    <property type="evidence" value="ECO:0007669"/>
    <property type="project" value="InterPro"/>
</dbReference>
<name>A0A2S0L344_9FIRM</name>
<protein>
    <recommendedName>
        <fullName evidence="1">HTH LytTR-type domain-containing protein</fullName>
    </recommendedName>
</protein>
<dbReference type="KEGG" id="mdv:C5Q96_01815"/>
<keyword evidence="3" id="KW-1185">Reference proteome</keyword>
<dbReference type="Proteomes" id="UP000237883">
    <property type="component" value="Chromosome"/>
</dbReference>
<dbReference type="EMBL" id="CP027228">
    <property type="protein sequence ID" value="AVM47665.1"/>
    <property type="molecule type" value="Genomic_DNA"/>
</dbReference>
<dbReference type="Pfam" id="PF04397">
    <property type="entry name" value="LytTR"/>
    <property type="match status" value="1"/>
</dbReference>
<evidence type="ECO:0000313" key="3">
    <source>
        <dbReference type="Proteomes" id="UP000237883"/>
    </source>
</evidence>
<dbReference type="AlphaFoldDB" id="A0A2S0L344"/>
<gene>
    <name evidence="2" type="ORF">C5Q96_01815</name>
</gene>
<reference evidence="3" key="1">
    <citation type="submission" date="2018-02" db="EMBL/GenBank/DDBJ databases">
        <authorList>
            <person name="Holder M.E."/>
            <person name="Ajami N.J."/>
            <person name="Petrosino J.F."/>
        </authorList>
    </citation>
    <scope>NUCLEOTIDE SEQUENCE [LARGE SCALE GENOMIC DNA]</scope>
    <source>
        <strain evidence="3">CCUG 47132</strain>
    </source>
</reference>
<accession>A0A2S0L344</accession>
<organism evidence="2 3">
    <name type="scientific">Mogibacterium diversum</name>
    <dbReference type="NCBI Taxonomy" id="114527"/>
    <lineage>
        <taxon>Bacteria</taxon>
        <taxon>Bacillati</taxon>
        <taxon>Bacillota</taxon>
        <taxon>Clostridia</taxon>
        <taxon>Peptostreptococcales</taxon>
        <taxon>Anaerovoracaceae</taxon>
        <taxon>Mogibacterium</taxon>
    </lineage>
</organism>
<feature type="domain" description="HTH LytTR-type" evidence="1">
    <location>
        <begin position="31"/>
        <end position="117"/>
    </location>
</feature>
<dbReference type="Gene3D" id="2.40.50.1020">
    <property type="entry name" value="LytTr DNA-binding domain"/>
    <property type="match status" value="1"/>
</dbReference>
<evidence type="ECO:0000313" key="2">
    <source>
        <dbReference type="EMBL" id="AVM47665.1"/>
    </source>
</evidence>
<proteinExistence type="predicted"/>
<sequence length="156" mass="18380">MCVISYRKKEQIMYKENTDTISIITGSTCAQVAIDDIEFIDREGKSLLIYTSSYIYKTFAKIDDIAYPLIGRSFFRPLVGLIINFDKVRKIDKYEIEFESGRKIGIGRNNHSKIRRAYKKYLFRYPPYVTVDWESKPHATINSLWEDEVKYKGKNH</sequence>
<evidence type="ECO:0000259" key="1">
    <source>
        <dbReference type="Pfam" id="PF04397"/>
    </source>
</evidence>
<dbReference type="InterPro" id="IPR007492">
    <property type="entry name" value="LytTR_DNA-bd_dom"/>
</dbReference>